<dbReference type="EMBL" id="CP002363">
    <property type="protein sequence ID" value="ADV64564.1"/>
    <property type="molecule type" value="Genomic_DNA"/>
</dbReference>
<dbReference type="GO" id="GO:0046872">
    <property type="term" value="F:metal ion binding"/>
    <property type="evidence" value="ECO:0007669"/>
    <property type="project" value="UniProtKB-KW"/>
</dbReference>
<dbReference type="CDD" id="cd01310">
    <property type="entry name" value="TatD_DNAse"/>
    <property type="match status" value="1"/>
</dbReference>
<dbReference type="PANTHER" id="PTHR46124">
    <property type="entry name" value="D-AMINOACYL-TRNA DEACYLASE"/>
    <property type="match status" value="1"/>
</dbReference>
<evidence type="ECO:0000313" key="3">
    <source>
        <dbReference type="Proteomes" id="UP000001068"/>
    </source>
</evidence>
<feature type="binding site" evidence="1">
    <location>
        <position position="192"/>
    </location>
    <ligand>
        <name>a divalent metal cation</name>
        <dbReference type="ChEBI" id="CHEBI:60240"/>
        <label>1</label>
    </ligand>
</feature>
<keyword evidence="3" id="KW-1185">Reference proteome</keyword>
<dbReference type="GO" id="GO:0016788">
    <property type="term" value="F:hydrolase activity, acting on ester bonds"/>
    <property type="evidence" value="ECO:0007669"/>
    <property type="project" value="InterPro"/>
</dbReference>
<keyword evidence="1" id="KW-0479">Metal-binding</keyword>
<feature type="binding site" evidence="1">
    <location>
        <position position="121"/>
    </location>
    <ligand>
        <name>a divalent metal cation</name>
        <dbReference type="ChEBI" id="CHEBI:60240"/>
        <label>2</label>
    </ligand>
</feature>
<organism evidence="2 3">
    <name type="scientific">Desulfurococcus mucosus (strain ATCC 35584 / DSM 2162 / JCM 9187 / O7/1)</name>
    <dbReference type="NCBI Taxonomy" id="765177"/>
    <lineage>
        <taxon>Archaea</taxon>
        <taxon>Thermoproteota</taxon>
        <taxon>Thermoprotei</taxon>
        <taxon>Desulfurococcales</taxon>
        <taxon>Desulfurococcaceae</taxon>
        <taxon>Desulfurococcus</taxon>
    </lineage>
</organism>
<feature type="binding site" evidence="1">
    <location>
        <position position="85"/>
    </location>
    <ligand>
        <name>a divalent metal cation</name>
        <dbReference type="ChEBI" id="CHEBI:60240"/>
        <label>1</label>
    </ligand>
</feature>
<dbReference type="SUPFAM" id="SSF51556">
    <property type="entry name" value="Metallo-dependent hydrolases"/>
    <property type="match status" value="1"/>
</dbReference>
<proteinExistence type="predicted"/>
<dbReference type="PANTHER" id="PTHR46124:SF2">
    <property type="entry name" value="D-AMINOACYL-TRNA DEACYLASE"/>
    <property type="match status" value="1"/>
</dbReference>
<dbReference type="PIRSF" id="PIRSF005902">
    <property type="entry name" value="DNase_TatD"/>
    <property type="match status" value="1"/>
</dbReference>
<evidence type="ECO:0000313" key="2">
    <source>
        <dbReference type="EMBL" id="ADV64564.1"/>
    </source>
</evidence>
<sequence length="239" mass="27016">MIIDAHIHCHELGRDELSRYAGRYILVCVSDDPASSRATLELAEEYKGVTPCIGIHPWNVKNHGLSDLRSLLKEAVERGVKCLGEVGLDKRFTPESFSRQLEFFREIAGYAREYGFALNIHAAGAWREVFEEVYGRDLDKVYFHWYTGPLDLLNNIVEAGYYVGLNPAWRLQAKHREVIASVPLRNVLTESDAPYEYRGLKMTPEMITGSLELLASIHGVSVEEVESTIWGNYVKILGA</sequence>
<name>E8R7T8_DESM0</name>
<dbReference type="HOGENOM" id="CLU_031506_5_2_2"/>
<feature type="binding site" evidence="1">
    <location>
        <position position="8"/>
    </location>
    <ligand>
        <name>a divalent metal cation</name>
        <dbReference type="ChEBI" id="CHEBI:60240"/>
        <label>1</label>
    </ligand>
</feature>
<dbReference type="AlphaFoldDB" id="E8R7T8"/>
<dbReference type="KEGG" id="dmu:Desmu_0245"/>
<accession>E8R7T8</accession>
<evidence type="ECO:0000256" key="1">
    <source>
        <dbReference type="PIRSR" id="PIRSR005902-1"/>
    </source>
</evidence>
<dbReference type="Proteomes" id="UP000001068">
    <property type="component" value="Chromosome"/>
</dbReference>
<dbReference type="InterPro" id="IPR001130">
    <property type="entry name" value="TatD-like"/>
</dbReference>
<feature type="binding site" evidence="1">
    <location>
        <position position="144"/>
    </location>
    <ligand>
        <name>a divalent metal cation</name>
        <dbReference type="ChEBI" id="CHEBI:60240"/>
        <label>2</label>
    </ligand>
</feature>
<reference evidence="3" key="1">
    <citation type="submission" date="2010-11" db="EMBL/GenBank/DDBJ databases">
        <title>The complete genome of Desulfurococcus mucosus DSM 2162.</title>
        <authorList>
            <consortium name="US DOE Joint Genome Institute (JGI-PGF)"/>
            <person name="Lucas S."/>
            <person name="Copeland A."/>
            <person name="Lapidus A."/>
            <person name="Bruce D."/>
            <person name="Goodwin L."/>
            <person name="Pitluck S."/>
            <person name="Kyrpides N."/>
            <person name="Mavromatis K."/>
            <person name="Pagani I."/>
            <person name="Ivanova N."/>
            <person name="Ovchinnikova G."/>
            <person name="Chertkov O."/>
            <person name="Held B."/>
            <person name="Brettin T."/>
            <person name="Detter J.C."/>
            <person name="Tapia R."/>
            <person name="Han C."/>
            <person name="Land M."/>
            <person name="Hauser L."/>
            <person name="Markowitz V."/>
            <person name="Cheng J.-F."/>
            <person name="Hugenholtz P."/>
            <person name="Woyke T."/>
            <person name="Wu D."/>
            <person name="Wirth R."/>
            <person name="Bilek Y."/>
            <person name="Hader T."/>
            <person name="Klenk H.-P."/>
            <person name="Eisen J.A."/>
        </authorList>
    </citation>
    <scope>NUCLEOTIDE SEQUENCE [LARGE SCALE GENOMIC DNA]</scope>
    <source>
        <strain evidence="3">ATCC 35584 / DSM 2162 / JCM 9187 / O7/1</strain>
    </source>
</reference>
<dbReference type="Gene3D" id="3.20.20.140">
    <property type="entry name" value="Metal-dependent hydrolases"/>
    <property type="match status" value="1"/>
</dbReference>
<reference evidence="2 3" key="2">
    <citation type="journal article" date="2011" name="Stand. Genomic Sci.">
        <title>Complete genome sequence of Desulfurococcus mucosus type strain (O7/1).</title>
        <authorList>
            <person name="Wirth R."/>
            <person name="Chertkov O."/>
            <person name="Held B."/>
            <person name="Lapidus A."/>
            <person name="Nolan M."/>
            <person name="Lucas S."/>
            <person name="Hammon N."/>
            <person name="Deshpande S."/>
            <person name="Cheng J.F."/>
            <person name="Tapia R."/>
            <person name="Han C."/>
            <person name="Goodwin L."/>
            <person name="Pitluck S."/>
            <person name="Liolios K."/>
            <person name="Ioanna P."/>
            <person name="Ivanova N."/>
            <person name="Mavromatis K."/>
            <person name="Mikhailova N."/>
            <person name="Pati A."/>
            <person name="Chen A."/>
            <person name="Palaniappan K."/>
            <person name="Land M."/>
            <person name="Hauser L."/>
            <person name="Chang Y.J."/>
            <person name="Jeffries C.D."/>
            <person name="Bilek Y."/>
            <person name="Hader T."/>
            <person name="Rohde M."/>
            <person name="Spring S."/>
            <person name="Sikorski J."/>
            <person name="Goker M."/>
            <person name="Woyke T."/>
            <person name="Bristow J."/>
            <person name="Eisen J.A."/>
            <person name="Markowitz V."/>
            <person name="Hugenholtz P."/>
            <person name="Kyrpides N.C."/>
            <person name="Klenk H.P."/>
        </authorList>
    </citation>
    <scope>NUCLEOTIDE SEQUENCE [LARGE SCALE GENOMIC DNA]</scope>
    <source>
        <strain evidence="3">ATCC 35584 / DSM 2162 / JCM 9187 / O7/1</strain>
    </source>
</reference>
<gene>
    <name evidence="2" type="ordered locus">Desmu_0245</name>
</gene>
<dbReference type="InterPro" id="IPR032466">
    <property type="entry name" value="Metal_Hydrolase"/>
</dbReference>
<dbReference type="OrthoDB" id="26412at2157"/>
<dbReference type="STRING" id="765177.Desmu_0245"/>
<protein>
    <submittedName>
        <fullName evidence="2">TatD-related deoxyribonuclease</fullName>
    </submittedName>
</protein>
<dbReference type="eggNOG" id="arCOG00891">
    <property type="taxonomic scope" value="Archaea"/>
</dbReference>
<dbReference type="Pfam" id="PF01026">
    <property type="entry name" value="TatD_DNase"/>
    <property type="match status" value="1"/>
</dbReference>
<feature type="binding site" evidence="1">
    <location>
        <position position="6"/>
    </location>
    <ligand>
        <name>a divalent metal cation</name>
        <dbReference type="ChEBI" id="CHEBI:60240"/>
        <label>1</label>
    </ligand>
</feature>